<feature type="region of interest" description="Disordered" evidence="6">
    <location>
        <begin position="467"/>
        <end position="504"/>
    </location>
</feature>
<keyword evidence="7" id="KW-1185">Reference proteome</keyword>
<evidence type="ECO:0000256" key="2">
    <source>
        <dbReference type="ARBA" id="ARBA00012417"/>
    </source>
</evidence>
<protein>
    <recommendedName>
        <fullName evidence="2">DNA-directed DNA polymerase</fullName>
        <ecNumber evidence="2">2.7.7.7</ecNumber>
    </recommendedName>
</protein>
<dbReference type="PANTHER" id="PTHR12221:SF6">
    <property type="entry name" value="PESCADILLO HOMOLOG"/>
    <property type="match status" value="1"/>
</dbReference>
<keyword evidence="4" id="KW-0548">Nucleotidyltransferase</keyword>
<organism evidence="7 8">
    <name type="scientific">Macrostomum lignano</name>
    <dbReference type="NCBI Taxonomy" id="282301"/>
    <lineage>
        <taxon>Eukaryota</taxon>
        <taxon>Metazoa</taxon>
        <taxon>Spiralia</taxon>
        <taxon>Lophotrochozoa</taxon>
        <taxon>Platyhelminthes</taxon>
        <taxon>Rhabditophora</taxon>
        <taxon>Macrostomorpha</taxon>
        <taxon>Macrostomida</taxon>
        <taxon>Macrostomidae</taxon>
        <taxon>Macrostomum</taxon>
    </lineage>
</organism>
<feature type="compositionally biased region" description="Basic residues" evidence="6">
    <location>
        <begin position="483"/>
        <end position="492"/>
    </location>
</feature>
<dbReference type="PANTHER" id="PTHR12221">
    <property type="entry name" value="PESCADILLO - RELATED"/>
    <property type="match status" value="1"/>
</dbReference>
<evidence type="ECO:0000256" key="5">
    <source>
        <dbReference type="ARBA" id="ARBA00022932"/>
    </source>
</evidence>
<dbReference type="GO" id="GO:0003723">
    <property type="term" value="F:RNA binding"/>
    <property type="evidence" value="ECO:0007669"/>
    <property type="project" value="TreeGrafter"/>
</dbReference>
<evidence type="ECO:0000256" key="3">
    <source>
        <dbReference type="ARBA" id="ARBA00022679"/>
    </source>
</evidence>
<keyword evidence="3" id="KW-0808">Transferase</keyword>
<name>A0A1I8FQ89_9PLAT</name>
<accession>A0A1I8FQ89</accession>
<dbReference type="Proteomes" id="UP000095280">
    <property type="component" value="Unplaced"/>
</dbReference>
<keyword evidence="5" id="KW-0239">DNA-directed DNA polymerase</keyword>
<dbReference type="Pfam" id="PF06732">
    <property type="entry name" value="Pescadillo_N"/>
    <property type="match status" value="1"/>
</dbReference>
<dbReference type="WBParaSite" id="maker-unitig_43274-snap-gene-0.1-mRNA-1">
    <property type="protein sequence ID" value="maker-unitig_43274-snap-gene-0.1-mRNA-1"/>
    <property type="gene ID" value="maker-unitig_43274-snap-gene-0.1"/>
</dbReference>
<evidence type="ECO:0000256" key="4">
    <source>
        <dbReference type="ARBA" id="ARBA00022695"/>
    </source>
</evidence>
<proteinExistence type="predicted"/>
<dbReference type="InterPro" id="IPR010613">
    <property type="entry name" value="PES"/>
</dbReference>
<dbReference type="GO" id="GO:0070545">
    <property type="term" value="C:PeBoW complex"/>
    <property type="evidence" value="ECO:0007669"/>
    <property type="project" value="TreeGrafter"/>
</dbReference>
<sequence>AHVGAGHKIRKRTPASAPQLARPGALRYCVCRQGTPGLSEGRRPITSWRNNATNDTNYYWSNQLANPLTAYIEPILATVKHRSMLLSGEHTRVKAVVFTPKLVFGRLLLLRQQPLPRLQGGCCPQDASQLAVCKHCGAQRVGALPAGSDNTSVGPLHPVPLLQPRSRGDRCEIRDWRVLRNLAWVSTSKAMGCHFCALMALAGPDCGRGWCSTTGHRHLRGRPLGSTASSTMRNAVDMDSASVANEPELALKRLQLSLNDFRRLCILKGVYPQEPVNTAPGHPVLLGHERVMQKLRDIKAHLKKAKRAKGARRDAHGGPGLQRNFPAYTLDHIIRERYPAFEDAVRDLERLSLPVLPVLPPAQKSAESPSCTGSSPRRALRKVFVSIKGYYFEADVTACPWCGRLPHQLGLHDPADVDFKILRTFNDFYTTMLGFVTTGCTAVWDWLTRLRWLTRVHGVAQTAAVESRVAAKPRATRPSRTTSRTRRPKAPRRPAPPGGKGARQQRLFNGCRFFLNRETPRQILCFVIRSWPAR</sequence>
<reference evidence="8" key="1">
    <citation type="submission" date="2016-11" db="UniProtKB">
        <authorList>
            <consortium name="WormBaseParasite"/>
        </authorList>
    </citation>
    <scope>IDENTIFICATION</scope>
</reference>
<dbReference type="GO" id="GO:0000463">
    <property type="term" value="P:maturation of LSU-rRNA from tricistronic rRNA transcript (SSU-rRNA, 5.8S rRNA, LSU-rRNA)"/>
    <property type="evidence" value="ECO:0007669"/>
    <property type="project" value="TreeGrafter"/>
</dbReference>
<feature type="compositionally biased region" description="Low complexity" evidence="6">
    <location>
        <begin position="470"/>
        <end position="482"/>
    </location>
</feature>
<evidence type="ECO:0000313" key="8">
    <source>
        <dbReference type="WBParaSite" id="maker-unitig_43274-snap-gene-0.1-mRNA-1"/>
    </source>
</evidence>
<evidence type="ECO:0000256" key="6">
    <source>
        <dbReference type="SAM" id="MobiDB-lite"/>
    </source>
</evidence>
<dbReference type="Gene3D" id="1.10.132.60">
    <property type="entry name" value="DNA polymerase family B, C-terminal domain"/>
    <property type="match status" value="1"/>
</dbReference>
<dbReference type="GO" id="GO:0003887">
    <property type="term" value="F:DNA-directed DNA polymerase activity"/>
    <property type="evidence" value="ECO:0007669"/>
    <property type="project" value="UniProtKB-KW"/>
</dbReference>
<dbReference type="EC" id="2.7.7.7" evidence="2"/>
<comment type="subcellular location">
    <subcellularLocation>
        <location evidence="1">Nucleus</location>
    </subcellularLocation>
</comment>
<evidence type="ECO:0000256" key="1">
    <source>
        <dbReference type="ARBA" id="ARBA00004123"/>
    </source>
</evidence>
<evidence type="ECO:0000313" key="7">
    <source>
        <dbReference type="Proteomes" id="UP000095280"/>
    </source>
</evidence>
<dbReference type="AlphaFoldDB" id="A0A1I8FQ89"/>
<dbReference type="InterPro" id="IPR042087">
    <property type="entry name" value="DNA_pol_B_thumb"/>
</dbReference>